<organism evidence="2 3">
    <name type="scientific">Paenibacillus contaminans</name>
    <dbReference type="NCBI Taxonomy" id="450362"/>
    <lineage>
        <taxon>Bacteria</taxon>
        <taxon>Bacillati</taxon>
        <taxon>Bacillota</taxon>
        <taxon>Bacilli</taxon>
        <taxon>Bacillales</taxon>
        <taxon>Paenibacillaceae</taxon>
        <taxon>Paenibacillus</taxon>
    </lineage>
</organism>
<accession>A0A329LQT9</accession>
<proteinExistence type="predicted"/>
<reference evidence="2 3" key="1">
    <citation type="journal article" date="2009" name="Int. J. Syst. Evol. Microbiol.">
        <title>Paenibacillus contaminans sp. nov., isolated from a contaminated laboratory plate.</title>
        <authorList>
            <person name="Chou J.H."/>
            <person name="Lee J.H."/>
            <person name="Lin M.C."/>
            <person name="Chang P.S."/>
            <person name="Arun A.B."/>
            <person name="Young C.C."/>
            <person name="Chen W.M."/>
        </authorList>
    </citation>
    <scope>NUCLEOTIDE SEQUENCE [LARGE SCALE GENOMIC DNA]</scope>
    <source>
        <strain evidence="2 3">CKOBP-6</strain>
    </source>
</reference>
<dbReference type="SUPFAM" id="SSF54593">
    <property type="entry name" value="Glyoxalase/Bleomycin resistance protein/Dihydroxybiphenyl dioxygenase"/>
    <property type="match status" value="1"/>
</dbReference>
<keyword evidence="2" id="KW-0560">Oxidoreductase</keyword>
<dbReference type="RefSeq" id="WP_113036345.1">
    <property type="nucleotide sequence ID" value="NZ_QMFB01000045.1"/>
</dbReference>
<evidence type="ECO:0000259" key="1">
    <source>
        <dbReference type="PROSITE" id="PS51819"/>
    </source>
</evidence>
<evidence type="ECO:0000313" key="3">
    <source>
        <dbReference type="Proteomes" id="UP000250369"/>
    </source>
</evidence>
<dbReference type="GO" id="GO:0051213">
    <property type="term" value="F:dioxygenase activity"/>
    <property type="evidence" value="ECO:0007669"/>
    <property type="project" value="UniProtKB-KW"/>
</dbReference>
<dbReference type="OrthoDB" id="194298at2"/>
<dbReference type="EMBL" id="QMFB01000045">
    <property type="protein sequence ID" value="RAV10129.1"/>
    <property type="molecule type" value="Genomic_DNA"/>
</dbReference>
<dbReference type="InterPro" id="IPR037523">
    <property type="entry name" value="VOC_core"/>
</dbReference>
<dbReference type="Proteomes" id="UP000250369">
    <property type="component" value="Unassembled WGS sequence"/>
</dbReference>
<keyword evidence="3" id="KW-1185">Reference proteome</keyword>
<dbReference type="InterPro" id="IPR029068">
    <property type="entry name" value="Glyas_Bleomycin-R_OHBP_Dase"/>
</dbReference>
<gene>
    <name evidence="2" type="ORF">DQG23_38440</name>
</gene>
<name>A0A329LQT9_9BACL</name>
<dbReference type="CDD" id="cd06587">
    <property type="entry name" value="VOC"/>
    <property type="match status" value="1"/>
</dbReference>
<dbReference type="PROSITE" id="PS51819">
    <property type="entry name" value="VOC"/>
    <property type="match status" value="1"/>
</dbReference>
<dbReference type="AlphaFoldDB" id="A0A329LQT9"/>
<dbReference type="InterPro" id="IPR004360">
    <property type="entry name" value="Glyas_Fos-R_dOase_dom"/>
</dbReference>
<evidence type="ECO:0000313" key="2">
    <source>
        <dbReference type="EMBL" id="RAV10129.1"/>
    </source>
</evidence>
<keyword evidence="2" id="KW-0223">Dioxygenase</keyword>
<sequence length="134" mass="15006">MAEFYPMPMFVKLNVRDLEKSVKWYREAVGFEAVFVMQGMAHLRGAKYQDVMLLAGGAADEEKGIGVVINFSTDDIESLADQARNAKAEIVEGPVIRPWNAKELVIQDIDGYIITFSAPIDIHKKFDEAIDGIR</sequence>
<dbReference type="Pfam" id="PF00903">
    <property type="entry name" value="Glyoxalase"/>
    <property type="match status" value="1"/>
</dbReference>
<comment type="caution">
    <text evidence="2">The sequence shown here is derived from an EMBL/GenBank/DDBJ whole genome shotgun (WGS) entry which is preliminary data.</text>
</comment>
<feature type="domain" description="VOC" evidence="1">
    <location>
        <begin position="7"/>
        <end position="119"/>
    </location>
</feature>
<dbReference type="Gene3D" id="3.10.180.10">
    <property type="entry name" value="2,3-Dihydroxybiphenyl 1,2-Dioxygenase, domain 1"/>
    <property type="match status" value="1"/>
</dbReference>
<protein>
    <submittedName>
        <fullName evidence="2">Glyoxalase/bleomycin resistance/extradiol dioxygenase family protein</fullName>
    </submittedName>
</protein>